<organism evidence="2 3">
    <name type="scientific">Pectobacterium fontis</name>
    <dbReference type="NCBI Taxonomy" id="2558042"/>
    <lineage>
        <taxon>Bacteria</taxon>
        <taxon>Pseudomonadati</taxon>
        <taxon>Pseudomonadota</taxon>
        <taxon>Gammaproteobacteria</taxon>
        <taxon>Enterobacterales</taxon>
        <taxon>Pectobacteriaceae</taxon>
        <taxon>Pectobacterium</taxon>
    </lineage>
</organism>
<dbReference type="Pfam" id="PF08937">
    <property type="entry name" value="ThsB_TIR"/>
    <property type="match status" value="1"/>
</dbReference>
<sequence>MAKKVFFSFHYQDVIDFRANVVRNHWVSKPDRAAAGYFDKSIWEEAKKNGDIALKRMINSALENTSNTVVLAGSKTYERPWVRYEILKSFLRGNHILSVNINNYKDKNRIVKPKGPNPLDYVAASLSSDGKSVTLMEYQNGSWVNYNEIDSKSTHPRPSGLPSGRQGTSVKLSQLFPEYDWIKNDGYNNFSAWLK</sequence>
<comment type="caution">
    <text evidence="2">The sequence shown here is derived from an EMBL/GenBank/DDBJ whole genome shotgun (WGS) entry which is preliminary data.</text>
</comment>
<dbReference type="InterPro" id="IPR015032">
    <property type="entry name" value="ThsB__TIR-like_domain"/>
</dbReference>
<evidence type="ECO:0000313" key="2">
    <source>
        <dbReference type="EMBL" id="KHN56271.1"/>
    </source>
</evidence>
<proteinExistence type="predicted"/>
<dbReference type="OrthoDB" id="9811746at2"/>
<feature type="domain" description="Thoeris protein ThsB TIR-like" evidence="1">
    <location>
        <begin position="6"/>
        <end position="105"/>
    </location>
</feature>
<name>A0A7V8L6M1_9GAMM</name>
<reference evidence="2 3" key="1">
    <citation type="submission" date="2014-10" db="EMBL/GenBank/DDBJ databases">
        <title>Genome sequence of Pectobacterium carotovorum M022.</title>
        <authorList>
            <person name="Chan K.-G."/>
            <person name="Tan W.-S."/>
        </authorList>
    </citation>
    <scope>NUCLEOTIDE SEQUENCE [LARGE SCALE GENOMIC DNA]</scope>
    <source>
        <strain evidence="2 3">M022</strain>
    </source>
</reference>
<evidence type="ECO:0000259" key="1">
    <source>
        <dbReference type="Pfam" id="PF08937"/>
    </source>
</evidence>
<dbReference type="RefSeq" id="WP_039345162.1">
    <property type="nucleotide sequence ID" value="NZ_JSXC01000002.1"/>
</dbReference>
<evidence type="ECO:0000313" key="3">
    <source>
        <dbReference type="Proteomes" id="UP000053038"/>
    </source>
</evidence>
<dbReference type="AlphaFoldDB" id="A0A7V8L6M1"/>
<protein>
    <recommendedName>
        <fullName evidence="1">Thoeris protein ThsB TIR-like domain-containing protein</fullName>
    </recommendedName>
</protein>
<gene>
    <name evidence="2" type="ORF">OI69_01530</name>
</gene>
<keyword evidence="3" id="KW-1185">Reference proteome</keyword>
<accession>A0A7V8L6M1</accession>
<dbReference type="Proteomes" id="UP000053038">
    <property type="component" value="Unassembled WGS sequence"/>
</dbReference>
<dbReference type="Gene3D" id="3.40.50.11200">
    <property type="match status" value="1"/>
</dbReference>
<dbReference type="EMBL" id="JSXC01000002">
    <property type="protein sequence ID" value="KHN56271.1"/>
    <property type="molecule type" value="Genomic_DNA"/>
</dbReference>